<evidence type="ECO:0000259" key="1">
    <source>
        <dbReference type="PROSITE" id="PS50041"/>
    </source>
</evidence>
<dbReference type="InterPro" id="IPR016187">
    <property type="entry name" value="CTDL_fold"/>
</dbReference>
<dbReference type="PROSITE" id="PS50041">
    <property type="entry name" value="C_TYPE_LECTIN_2"/>
    <property type="match status" value="1"/>
</dbReference>
<dbReference type="Gene3D" id="3.10.100.10">
    <property type="entry name" value="Mannose-Binding Protein A, subunit A"/>
    <property type="match status" value="1"/>
</dbReference>
<sequence>NADCNEHLSCIQLKCQNPCEGTCIGNATCEVRHHTAYCACKPGHSLNPLTGCQQVEPSNSYWTSGIYNDGHWQWLSSGKELMEYTAWGSYQPNDLKDSNICLDAHHQKNNKLLWFDDNCLLEYYPVCEYFV</sequence>
<feature type="domain" description="C-type lectin" evidence="1">
    <location>
        <begin position="61"/>
        <end position="128"/>
    </location>
</feature>
<dbReference type="InterPro" id="IPR016186">
    <property type="entry name" value="C-type_lectin-like/link_sf"/>
</dbReference>
<gene>
    <name evidence="2" type="ORF">g.23409</name>
</gene>
<dbReference type="EMBL" id="GEBQ01003971">
    <property type="protein sequence ID" value="JAT36006.1"/>
    <property type="molecule type" value="Transcribed_RNA"/>
</dbReference>
<accession>A0A1B6MJ94</accession>
<organism evidence="2">
    <name type="scientific">Graphocephala atropunctata</name>
    <dbReference type="NCBI Taxonomy" id="36148"/>
    <lineage>
        <taxon>Eukaryota</taxon>
        <taxon>Metazoa</taxon>
        <taxon>Ecdysozoa</taxon>
        <taxon>Arthropoda</taxon>
        <taxon>Hexapoda</taxon>
        <taxon>Insecta</taxon>
        <taxon>Pterygota</taxon>
        <taxon>Neoptera</taxon>
        <taxon>Paraneoptera</taxon>
        <taxon>Hemiptera</taxon>
        <taxon>Auchenorrhyncha</taxon>
        <taxon>Membracoidea</taxon>
        <taxon>Cicadellidae</taxon>
        <taxon>Cicadellinae</taxon>
        <taxon>Cicadellini</taxon>
        <taxon>Graphocephala</taxon>
    </lineage>
</organism>
<dbReference type="SUPFAM" id="SSF56436">
    <property type="entry name" value="C-type lectin-like"/>
    <property type="match status" value="1"/>
</dbReference>
<protein>
    <recommendedName>
        <fullName evidence="1">C-type lectin domain-containing protein</fullName>
    </recommendedName>
</protein>
<dbReference type="AlphaFoldDB" id="A0A1B6MJ94"/>
<feature type="non-terminal residue" evidence="2">
    <location>
        <position position="1"/>
    </location>
</feature>
<reference evidence="2" key="1">
    <citation type="submission" date="2015-11" db="EMBL/GenBank/DDBJ databases">
        <title>De novo transcriptome assembly of four potential Pierce s Disease insect vectors from Arizona vineyards.</title>
        <authorList>
            <person name="Tassone E.E."/>
        </authorList>
    </citation>
    <scope>NUCLEOTIDE SEQUENCE</scope>
</reference>
<evidence type="ECO:0000313" key="2">
    <source>
        <dbReference type="EMBL" id="JAT36006.1"/>
    </source>
</evidence>
<name>A0A1B6MJ94_9HEMI</name>
<dbReference type="PANTHER" id="PTHR22963:SF38">
    <property type="entry name" value="LP13770P"/>
    <property type="match status" value="1"/>
</dbReference>
<dbReference type="PANTHER" id="PTHR22963">
    <property type="entry name" value="ENDOGLIN-RELATED"/>
    <property type="match status" value="1"/>
</dbReference>
<proteinExistence type="predicted"/>
<dbReference type="InterPro" id="IPR001304">
    <property type="entry name" value="C-type_lectin-like"/>
</dbReference>